<dbReference type="GO" id="GO:0005801">
    <property type="term" value="C:cis-Golgi network"/>
    <property type="evidence" value="ECO:0007669"/>
    <property type="project" value="TreeGrafter"/>
</dbReference>
<dbReference type="PANTHER" id="PTHR10881">
    <property type="entry name" value="GOLGIN SUBFAMILY A MEMBER-RELATED"/>
    <property type="match status" value="1"/>
</dbReference>
<accession>A0A7R8VMQ7</accession>
<dbReference type="Pfam" id="PF15070">
    <property type="entry name" value="GOLGA2L5"/>
    <property type="match status" value="1"/>
</dbReference>
<feature type="coiled-coil region" evidence="2">
    <location>
        <begin position="6"/>
        <end position="81"/>
    </location>
</feature>
<evidence type="ECO:0000256" key="2">
    <source>
        <dbReference type="SAM" id="Coils"/>
    </source>
</evidence>
<organism evidence="4">
    <name type="scientific">Timema douglasi</name>
    <name type="common">Walking stick</name>
    <dbReference type="NCBI Taxonomy" id="61478"/>
    <lineage>
        <taxon>Eukaryota</taxon>
        <taxon>Metazoa</taxon>
        <taxon>Ecdysozoa</taxon>
        <taxon>Arthropoda</taxon>
        <taxon>Hexapoda</taxon>
        <taxon>Insecta</taxon>
        <taxon>Pterygota</taxon>
        <taxon>Neoptera</taxon>
        <taxon>Polyneoptera</taxon>
        <taxon>Phasmatodea</taxon>
        <taxon>Timematodea</taxon>
        <taxon>Timematoidea</taxon>
        <taxon>Timematidae</taxon>
        <taxon>Timema</taxon>
    </lineage>
</organism>
<evidence type="ECO:0000313" key="4">
    <source>
        <dbReference type="EMBL" id="CAD7199789.1"/>
    </source>
</evidence>
<sequence length="405" mass="45721">MGRRRLNEPRGRLEEKDRQIQSLEQNSRELSTQVLQHNQITDRMRHYEAQGHFSDQLQQELQQSKERIQALSVQNTELRTLLAQSDSGDANAQDGSAPATDHKDDMLATLSASVRQLELERDQLLEQLKGLQVTEVANQSIDFRVASFNEVYLHLREERVDIFWGESTLSTPDRDSNLNLPIIGSLAYHKSSVLDCAATEAGDVAASPEEPAPLGADEDEKKLTAMEQLEERFTRTMKEVAELSDEKQRLEHLVLQLQGETETIGEYIALYQTQRIVLRQRARDKDEQLARLAQDREDLRSKLANLNNLVHRLVGGQEGTRGGTADTVQSQVVPNGDVPDAEIATENWPVDKTPRSTEILPEKEDTAIHVHMLTTSRERSVDSSSRQREVTDVSDECFSAIYGIC</sequence>
<reference evidence="4" key="1">
    <citation type="submission" date="2020-11" db="EMBL/GenBank/DDBJ databases">
        <authorList>
            <person name="Tran Van P."/>
        </authorList>
    </citation>
    <scope>NUCLEOTIDE SEQUENCE</scope>
</reference>
<feature type="coiled-coil region" evidence="2">
    <location>
        <begin position="226"/>
        <end position="309"/>
    </location>
</feature>
<name>A0A7R8VMQ7_TIMDO</name>
<feature type="domain" description="Golgin subfamily A conserved" evidence="3">
    <location>
        <begin position="20"/>
        <end position="317"/>
    </location>
</feature>
<dbReference type="GO" id="GO:0000137">
    <property type="term" value="C:Golgi cis cisterna"/>
    <property type="evidence" value="ECO:0007669"/>
    <property type="project" value="TreeGrafter"/>
</dbReference>
<feature type="coiled-coil region" evidence="2">
    <location>
        <begin position="107"/>
        <end position="134"/>
    </location>
</feature>
<dbReference type="PANTHER" id="PTHR10881:SF46">
    <property type="entry name" value="GOLGIN SUBFAMILY A MEMBER 2"/>
    <property type="match status" value="1"/>
</dbReference>
<keyword evidence="1 2" id="KW-0175">Coiled coil</keyword>
<proteinExistence type="predicted"/>
<evidence type="ECO:0000256" key="1">
    <source>
        <dbReference type="ARBA" id="ARBA00023054"/>
    </source>
</evidence>
<dbReference type="AlphaFoldDB" id="A0A7R8VMQ7"/>
<dbReference type="GO" id="GO:0032580">
    <property type="term" value="C:Golgi cisterna membrane"/>
    <property type="evidence" value="ECO:0007669"/>
    <property type="project" value="TreeGrafter"/>
</dbReference>
<dbReference type="InterPro" id="IPR024858">
    <property type="entry name" value="GOLGA"/>
</dbReference>
<dbReference type="EMBL" id="OA567042">
    <property type="protein sequence ID" value="CAD7199789.1"/>
    <property type="molecule type" value="Genomic_DNA"/>
</dbReference>
<protein>
    <recommendedName>
        <fullName evidence="3">Golgin subfamily A conserved domain-containing protein</fullName>
    </recommendedName>
</protein>
<dbReference type="GO" id="GO:0007030">
    <property type="term" value="P:Golgi organization"/>
    <property type="evidence" value="ECO:0007669"/>
    <property type="project" value="TreeGrafter"/>
</dbReference>
<dbReference type="InterPro" id="IPR043976">
    <property type="entry name" value="GOLGA_cons_dom"/>
</dbReference>
<evidence type="ECO:0000259" key="3">
    <source>
        <dbReference type="Pfam" id="PF15070"/>
    </source>
</evidence>
<gene>
    <name evidence="4" type="ORF">TDIB3V08_LOCUS6033</name>
</gene>